<organism evidence="1 2">
    <name type="scientific">Candidatus Entotheonella gemina</name>
    <dbReference type="NCBI Taxonomy" id="1429439"/>
    <lineage>
        <taxon>Bacteria</taxon>
        <taxon>Pseudomonadati</taxon>
        <taxon>Nitrospinota/Tectimicrobiota group</taxon>
        <taxon>Candidatus Tectimicrobiota</taxon>
        <taxon>Candidatus Entotheonellia</taxon>
        <taxon>Candidatus Entotheonellales</taxon>
        <taxon>Candidatus Entotheonellaceae</taxon>
        <taxon>Candidatus Entotheonella</taxon>
    </lineage>
</organism>
<keyword evidence="2" id="KW-1185">Reference proteome</keyword>
<name>W4MB71_9BACT</name>
<dbReference type="Proteomes" id="UP000019140">
    <property type="component" value="Unassembled WGS sequence"/>
</dbReference>
<reference evidence="1 2" key="1">
    <citation type="journal article" date="2014" name="Nature">
        <title>An environmental bacterial taxon with a large and distinct metabolic repertoire.</title>
        <authorList>
            <person name="Wilson M.C."/>
            <person name="Mori T."/>
            <person name="Ruckert C."/>
            <person name="Uria A.R."/>
            <person name="Helf M.J."/>
            <person name="Takada K."/>
            <person name="Gernert C."/>
            <person name="Steffens U.A."/>
            <person name="Heycke N."/>
            <person name="Schmitt S."/>
            <person name="Rinke C."/>
            <person name="Helfrich E.J."/>
            <person name="Brachmann A.O."/>
            <person name="Gurgui C."/>
            <person name="Wakimoto T."/>
            <person name="Kracht M."/>
            <person name="Crusemann M."/>
            <person name="Hentschel U."/>
            <person name="Abe I."/>
            <person name="Matsunaga S."/>
            <person name="Kalinowski J."/>
            <person name="Takeyama H."/>
            <person name="Piel J."/>
        </authorList>
    </citation>
    <scope>NUCLEOTIDE SEQUENCE [LARGE SCALE GENOMIC DNA]</scope>
    <source>
        <strain evidence="2">TSY2</strain>
    </source>
</reference>
<dbReference type="HOGENOM" id="CLU_2895600_0_0_7"/>
<dbReference type="EMBL" id="AZHX01000580">
    <property type="protein sequence ID" value="ETX06882.1"/>
    <property type="molecule type" value="Genomic_DNA"/>
</dbReference>
<comment type="caution">
    <text evidence="1">The sequence shown here is derived from an EMBL/GenBank/DDBJ whole genome shotgun (WGS) entry which is preliminary data.</text>
</comment>
<evidence type="ECO:0000313" key="1">
    <source>
        <dbReference type="EMBL" id="ETX06882.1"/>
    </source>
</evidence>
<proteinExistence type="predicted"/>
<accession>W4MB71</accession>
<protein>
    <submittedName>
        <fullName evidence="1">Uncharacterized protein</fullName>
    </submittedName>
</protein>
<dbReference type="AlphaFoldDB" id="W4MB71"/>
<evidence type="ECO:0000313" key="2">
    <source>
        <dbReference type="Proteomes" id="UP000019140"/>
    </source>
</evidence>
<gene>
    <name evidence="1" type="ORF">ETSY2_14475</name>
</gene>
<sequence length="62" mass="7311">MAWLSDPTAVRYRQQLPRRRWHRHLRDALKHRAPIHREAALPGLFEAHREIGKGRLTVPGDL</sequence>